<dbReference type="SUPFAM" id="SSF51695">
    <property type="entry name" value="PLC-like phosphodiesterases"/>
    <property type="match status" value="1"/>
</dbReference>
<feature type="domain" description="Phosphatidylinositol-specific phospholipase C X" evidence="2">
    <location>
        <begin position="153"/>
        <end position="304"/>
    </location>
</feature>
<dbReference type="Gene3D" id="3.20.20.190">
    <property type="entry name" value="Phosphatidylinositol (PI) phosphodiesterase"/>
    <property type="match status" value="1"/>
</dbReference>
<dbReference type="InterPro" id="IPR051057">
    <property type="entry name" value="PI-PLC_domain"/>
</dbReference>
<evidence type="ECO:0000259" key="2">
    <source>
        <dbReference type="SMART" id="SM00148"/>
    </source>
</evidence>
<dbReference type="SMART" id="SM00148">
    <property type="entry name" value="PLCXc"/>
    <property type="match status" value="1"/>
</dbReference>
<dbReference type="PROSITE" id="PS50007">
    <property type="entry name" value="PIPLC_X_DOMAIN"/>
    <property type="match status" value="1"/>
</dbReference>
<proteinExistence type="predicted"/>
<keyword evidence="4" id="KW-1185">Reference proteome</keyword>
<comment type="caution">
    <text evidence="3">The sequence shown here is derived from an EMBL/GenBank/DDBJ whole genome shotgun (WGS) entry which is preliminary data.</text>
</comment>
<dbReference type="PANTHER" id="PTHR13593">
    <property type="match status" value="1"/>
</dbReference>
<reference evidence="3" key="1">
    <citation type="submission" date="2021-08" db="EMBL/GenBank/DDBJ databases">
        <authorList>
            <person name="Misof B."/>
            <person name="Oliver O."/>
            <person name="Podsiadlowski L."/>
            <person name="Donath A."/>
            <person name="Peters R."/>
            <person name="Mayer C."/>
            <person name="Rust J."/>
            <person name="Gunkel S."/>
            <person name="Lesny P."/>
            <person name="Martin S."/>
            <person name="Oeyen J.P."/>
            <person name="Petersen M."/>
            <person name="Panagiotis P."/>
            <person name="Wilbrandt J."/>
            <person name="Tanja T."/>
        </authorList>
    </citation>
    <scope>NUCLEOTIDE SEQUENCE</scope>
    <source>
        <strain evidence="3">GBR_01_08_01A</strain>
        <tissue evidence="3">Thorax + abdomen</tissue>
    </source>
</reference>
<feature type="signal peptide" evidence="1">
    <location>
        <begin position="1"/>
        <end position="20"/>
    </location>
</feature>
<evidence type="ECO:0000256" key="1">
    <source>
        <dbReference type="SAM" id="SignalP"/>
    </source>
</evidence>
<dbReference type="InterPro" id="IPR000909">
    <property type="entry name" value="PLipase_C_PInositol-sp_X_dom"/>
</dbReference>
<dbReference type="Proteomes" id="UP001258017">
    <property type="component" value="Unassembled WGS sequence"/>
</dbReference>
<reference evidence="3" key="2">
    <citation type="journal article" date="2023" name="Commun. Biol.">
        <title>Intrasexual cuticular hydrocarbon dimorphism in a wasp sheds light on hydrocarbon biosynthesis genes in Hymenoptera.</title>
        <authorList>
            <person name="Moris V.C."/>
            <person name="Podsiadlowski L."/>
            <person name="Martin S."/>
            <person name="Oeyen J.P."/>
            <person name="Donath A."/>
            <person name="Petersen M."/>
            <person name="Wilbrandt J."/>
            <person name="Misof B."/>
            <person name="Liedtke D."/>
            <person name="Thamm M."/>
            <person name="Scheiner R."/>
            <person name="Schmitt T."/>
            <person name="Niehuis O."/>
        </authorList>
    </citation>
    <scope>NUCLEOTIDE SEQUENCE</scope>
    <source>
        <strain evidence="3">GBR_01_08_01A</strain>
    </source>
</reference>
<evidence type="ECO:0000313" key="4">
    <source>
        <dbReference type="Proteomes" id="UP001258017"/>
    </source>
</evidence>
<gene>
    <name evidence="3" type="ORF">KPH14_004376</name>
</gene>
<dbReference type="GO" id="GO:0006629">
    <property type="term" value="P:lipid metabolic process"/>
    <property type="evidence" value="ECO:0007669"/>
    <property type="project" value="InterPro"/>
</dbReference>
<name>A0AAD9VW51_9HYME</name>
<feature type="chain" id="PRO_5042247353" description="Phosphatidylinositol-specific phospholipase C X domain-containing protein" evidence="1">
    <location>
        <begin position="21"/>
        <end position="424"/>
    </location>
</feature>
<sequence length="424" mass="49371">MWRTIVHIFVLLLTSLGVWTIEICKFDHEDDFHGSHVGLIISPMMSKSMIRELEVYWNHPKYRAGSDQIEVYDGDPVNGVKPIFVLVPRSSSGIKSTGIQAEYVPTVNLTFHRQCLKYHVAWLRDGLLRKVNCFETRPNWMAERKNSLGPLRMNRVFIPGTHDSASYAIHQRADREDIFEKYVITQDIDVLAQLIHGVRYLDIRVGHYPGTKEIWWINHGIVQLIPFQNVIDQVKTFLDNTEEIVIFDVQEFPIGFQKNLSIHRQFVKYLEKQFAGYYLPHGTGWLTTLNTIWSAKKRLIIGYDEEQVVSMHDSLWPCVTHQWGNVRTVEDLYRHLNSIETSKFRAYRLTPRSAMAELTPNTWDVILNRLGGLRQMANRVNTNVTTWYATEWQLTANIVAVDFVRSSGIIETAIEWNDRRTSYC</sequence>
<evidence type="ECO:0000313" key="3">
    <source>
        <dbReference type="EMBL" id="KAK2588362.1"/>
    </source>
</evidence>
<dbReference type="InterPro" id="IPR017946">
    <property type="entry name" value="PLC-like_Pdiesterase_TIM-brl"/>
</dbReference>
<organism evidence="3 4">
    <name type="scientific">Odynerus spinipes</name>
    <dbReference type="NCBI Taxonomy" id="1348599"/>
    <lineage>
        <taxon>Eukaryota</taxon>
        <taxon>Metazoa</taxon>
        <taxon>Ecdysozoa</taxon>
        <taxon>Arthropoda</taxon>
        <taxon>Hexapoda</taxon>
        <taxon>Insecta</taxon>
        <taxon>Pterygota</taxon>
        <taxon>Neoptera</taxon>
        <taxon>Endopterygota</taxon>
        <taxon>Hymenoptera</taxon>
        <taxon>Apocrita</taxon>
        <taxon>Aculeata</taxon>
        <taxon>Vespoidea</taxon>
        <taxon>Vespidae</taxon>
        <taxon>Eumeninae</taxon>
        <taxon>Odynerus</taxon>
    </lineage>
</organism>
<dbReference type="PANTHER" id="PTHR13593:SF149">
    <property type="entry name" value="PHOSPHATIDYLINOSITOL-SPECIFIC PHOSPHOLIPASE C X DOMAIN CONTAINING, ISOFORM A"/>
    <property type="match status" value="1"/>
</dbReference>
<dbReference type="AlphaFoldDB" id="A0AAD9VW51"/>
<keyword evidence="1" id="KW-0732">Signal</keyword>
<dbReference type="EMBL" id="JAIFRP010000006">
    <property type="protein sequence ID" value="KAK2588362.1"/>
    <property type="molecule type" value="Genomic_DNA"/>
</dbReference>
<protein>
    <recommendedName>
        <fullName evidence="2">Phosphatidylinositol-specific phospholipase C X domain-containing protein</fullName>
    </recommendedName>
</protein>
<accession>A0AAD9VW51</accession>
<dbReference type="GO" id="GO:0008081">
    <property type="term" value="F:phosphoric diester hydrolase activity"/>
    <property type="evidence" value="ECO:0007669"/>
    <property type="project" value="InterPro"/>
</dbReference>